<keyword evidence="1" id="KW-0472">Membrane</keyword>
<feature type="transmembrane region" description="Helical" evidence="1">
    <location>
        <begin position="194"/>
        <end position="212"/>
    </location>
</feature>
<evidence type="ECO:0000256" key="1">
    <source>
        <dbReference type="SAM" id="Phobius"/>
    </source>
</evidence>
<evidence type="ECO:0000313" key="4">
    <source>
        <dbReference type="Proteomes" id="UP000660024"/>
    </source>
</evidence>
<dbReference type="RefSeq" id="WP_200585711.1">
    <property type="nucleotide sequence ID" value="NZ_JAEHFY010000009.1"/>
</dbReference>
<accession>A0ABS1BJ50</accession>
<keyword evidence="1" id="KW-0812">Transmembrane</keyword>
<protein>
    <submittedName>
        <fullName evidence="3">Uncharacterized protein</fullName>
    </submittedName>
</protein>
<evidence type="ECO:0000313" key="3">
    <source>
        <dbReference type="EMBL" id="MBK0382908.1"/>
    </source>
</evidence>
<evidence type="ECO:0000256" key="2">
    <source>
        <dbReference type="SAM" id="SignalP"/>
    </source>
</evidence>
<comment type="caution">
    <text evidence="3">The sequence shown here is derived from an EMBL/GenBank/DDBJ whole genome shotgun (WGS) entry which is preliminary data.</text>
</comment>
<keyword evidence="2" id="KW-0732">Signal</keyword>
<sequence>MYKSGKYVLGLLATLMLLSSCARNYEWININPEKIQKARKYVPQSDTVNQVDITIDLKEKDKTVYYDQSSGFFADQTKGVEPNYPYVVNKKKAGAFQKKSKGASISKGTLATNNSKVDRPRAVPSTADKLNGALKLPFKTGFTKDKDLRPIDSKIKSAGKNAAEIRALAFNDIKSKNPDLEKQSKQADQRGKNLMWAGLVLGLAGLALGFIFGRSAFIISIVGAVFAAIGFFIQR</sequence>
<keyword evidence="4" id="KW-1185">Reference proteome</keyword>
<reference evidence="3 4" key="1">
    <citation type="submission" date="2020-12" db="EMBL/GenBank/DDBJ databases">
        <title>Bacterial novel species Pedobacter sp. SD-b isolated from soil.</title>
        <authorList>
            <person name="Jung H.-Y."/>
        </authorList>
    </citation>
    <scope>NUCLEOTIDE SEQUENCE [LARGE SCALE GENOMIC DNA]</scope>
    <source>
        <strain evidence="3 4">SD-b</strain>
    </source>
</reference>
<dbReference type="Proteomes" id="UP000660024">
    <property type="component" value="Unassembled WGS sequence"/>
</dbReference>
<organism evidence="3 4">
    <name type="scientific">Pedobacter segetis</name>
    <dbReference type="NCBI Taxonomy" id="2793069"/>
    <lineage>
        <taxon>Bacteria</taxon>
        <taxon>Pseudomonadati</taxon>
        <taxon>Bacteroidota</taxon>
        <taxon>Sphingobacteriia</taxon>
        <taxon>Sphingobacteriales</taxon>
        <taxon>Sphingobacteriaceae</taxon>
        <taxon>Pedobacter</taxon>
    </lineage>
</organism>
<name>A0ABS1BJ50_9SPHI</name>
<feature type="signal peptide" evidence="2">
    <location>
        <begin position="1"/>
        <end position="24"/>
    </location>
</feature>
<dbReference type="PROSITE" id="PS51257">
    <property type="entry name" value="PROKAR_LIPOPROTEIN"/>
    <property type="match status" value="1"/>
</dbReference>
<feature type="chain" id="PRO_5046070155" evidence="2">
    <location>
        <begin position="25"/>
        <end position="235"/>
    </location>
</feature>
<proteinExistence type="predicted"/>
<feature type="transmembrane region" description="Helical" evidence="1">
    <location>
        <begin position="217"/>
        <end position="234"/>
    </location>
</feature>
<dbReference type="EMBL" id="JAEHFY010000009">
    <property type="protein sequence ID" value="MBK0382908.1"/>
    <property type="molecule type" value="Genomic_DNA"/>
</dbReference>
<keyword evidence="1" id="KW-1133">Transmembrane helix</keyword>
<gene>
    <name evidence="3" type="ORF">I5M32_08040</name>
</gene>